<evidence type="ECO:0000313" key="1">
    <source>
        <dbReference type="EMBL" id="KAF3339660.1"/>
    </source>
</evidence>
<comment type="caution">
    <text evidence="1">The sequence shown here is derived from an EMBL/GenBank/DDBJ whole genome shotgun (WGS) entry which is preliminary data.</text>
</comment>
<name>A0A833VS48_9POAL</name>
<dbReference type="PANTHER" id="PTHR19328:SF13">
    <property type="entry name" value="HIPL1 PROTEIN"/>
    <property type="match status" value="1"/>
</dbReference>
<sequence>MWAGTETPENSGNYTSKSIPFACSKNSPIACDSVAGSALPSLGYIYSFGEDNSKDIFLLTSKGVYRVVRPSLCNYTCSLEKETTTNGTTGSTGSTSWAQKSNRGFGLVVMALMASFLIY</sequence>
<dbReference type="AlphaFoldDB" id="A0A833VS48"/>
<proteinExistence type="predicted"/>
<reference evidence="1" key="1">
    <citation type="submission" date="2020-01" db="EMBL/GenBank/DDBJ databases">
        <title>Genome sequence of Kobresia littledalei, the first chromosome-level genome in the family Cyperaceae.</title>
        <authorList>
            <person name="Qu G."/>
        </authorList>
    </citation>
    <scope>NUCLEOTIDE SEQUENCE</scope>
    <source>
        <strain evidence="1">C.B.Clarke</strain>
        <tissue evidence="1">Leaf</tissue>
    </source>
</reference>
<dbReference type="PANTHER" id="PTHR19328">
    <property type="entry name" value="HEDGEHOG-INTERACTING PROTEIN"/>
    <property type="match status" value="1"/>
</dbReference>
<organism evidence="1 2">
    <name type="scientific">Carex littledalei</name>
    <dbReference type="NCBI Taxonomy" id="544730"/>
    <lineage>
        <taxon>Eukaryota</taxon>
        <taxon>Viridiplantae</taxon>
        <taxon>Streptophyta</taxon>
        <taxon>Embryophyta</taxon>
        <taxon>Tracheophyta</taxon>
        <taxon>Spermatophyta</taxon>
        <taxon>Magnoliopsida</taxon>
        <taxon>Liliopsida</taxon>
        <taxon>Poales</taxon>
        <taxon>Cyperaceae</taxon>
        <taxon>Cyperoideae</taxon>
        <taxon>Cariceae</taxon>
        <taxon>Carex</taxon>
        <taxon>Carex subgen. Euthyceras</taxon>
    </lineage>
</organism>
<dbReference type="Proteomes" id="UP000623129">
    <property type="component" value="Unassembled WGS sequence"/>
</dbReference>
<accession>A0A833VS48</accession>
<gene>
    <name evidence="1" type="ORF">FCM35_KLT15431</name>
</gene>
<evidence type="ECO:0000313" key="2">
    <source>
        <dbReference type="Proteomes" id="UP000623129"/>
    </source>
</evidence>
<dbReference type="EMBL" id="SWLB01000003">
    <property type="protein sequence ID" value="KAF3339660.1"/>
    <property type="molecule type" value="Genomic_DNA"/>
</dbReference>
<keyword evidence="2" id="KW-1185">Reference proteome</keyword>
<dbReference type="OrthoDB" id="778581at2759"/>
<protein>
    <submittedName>
        <fullName evidence="1">Uncharacterized protein</fullName>
    </submittedName>
</protein>